<dbReference type="OrthoDB" id="276546at2759"/>
<dbReference type="AlphaFoldDB" id="A0A8J2IAY2"/>
<dbReference type="GO" id="GO:0003959">
    <property type="term" value="F:NADPH dehydrogenase activity"/>
    <property type="evidence" value="ECO:0007669"/>
    <property type="project" value="TreeGrafter"/>
</dbReference>
<organism evidence="2 3">
    <name type="scientific">Alternaria atra</name>
    <dbReference type="NCBI Taxonomy" id="119953"/>
    <lineage>
        <taxon>Eukaryota</taxon>
        <taxon>Fungi</taxon>
        <taxon>Dikarya</taxon>
        <taxon>Ascomycota</taxon>
        <taxon>Pezizomycotina</taxon>
        <taxon>Dothideomycetes</taxon>
        <taxon>Pleosporomycetidae</taxon>
        <taxon>Pleosporales</taxon>
        <taxon>Pleosporineae</taxon>
        <taxon>Pleosporaceae</taxon>
        <taxon>Alternaria</taxon>
        <taxon>Alternaria sect. Ulocladioides</taxon>
    </lineage>
</organism>
<dbReference type="SUPFAM" id="SSF51395">
    <property type="entry name" value="FMN-linked oxidoreductases"/>
    <property type="match status" value="1"/>
</dbReference>
<reference evidence="2" key="1">
    <citation type="submission" date="2021-05" db="EMBL/GenBank/DDBJ databases">
        <authorList>
            <person name="Stam R."/>
        </authorList>
    </citation>
    <scope>NUCLEOTIDE SEQUENCE</scope>
    <source>
        <strain evidence="2">CS162</strain>
    </source>
</reference>
<gene>
    <name evidence="2" type="ORF">ALTATR162_LOCUS7295</name>
</gene>
<keyword evidence="3" id="KW-1185">Reference proteome</keyword>
<sequence length="354" mass="38534">MAPLTRLRADRDHVQLPIAIEYYAQRAAVPGTLIVAEATLISPAHGGVPHAPALWNAAHIAGWREITNAVHERGCSIVCQLVAPGRAANAEQLKAGGHELLSSSAVPMPGQGFAPKDGPTVEPCAMTEEQIWDCIADFARAAKNAIAAGFDGIEIHGANGYLVDQFLQDTCNQRSDTWGGSVENRSRFGIEVAKAVAAAIGSDRVGFRLSPWSSFQGMLMSDPIPTFSYLTTQLKKLQLGYLHIIESRVNNNVDCESTKSIDFLLNIWDNVTPVLIAGGNTPENVFEAADKKYAALDVVFVFGRHFVSNPDLPYRLKNGVELNKYDRSTFYTPESPRGYIDYPFCKGFKPVVGL</sequence>
<evidence type="ECO:0000313" key="2">
    <source>
        <dbReference type="EMBL" id="CAG5171227.1"/>
    </source>
</evidence>
<dbReference type="PANTHER" id="PTHR22893:SF91">
    <property type="entry name" value="NADPH DEHYDROGENASE 2-RELATED"/>
    <property type="match status" value="1"/>
</dbReference>
<name>A0A8J2IAY2_9PLEO</name>
<feature type="domain" description="NADH:flavin oxidoreductase/NADH oxidase N-terminal" evidence="1">
    <location>
        <begin position="1"/>
        <end position="323"/>
    </location>
</feature>
<dbReference type="InterPro" id="IPR013785">
    <property type="entry name" value="Aldolase_TIM"/>
</dbReference>
<dbReference type="InterPro" id="IPR045247">
    <property type="entry name" value="Oye-like"/>
</dbReference>
<dbReference type="EMBL" id="CAJRGZ010000022">
    <property type="protein sequence ID" value="CAG5171227.1"/>
    <property type="molecule type" value="Genomic_DNA"/>
</dbReference>
<evidence type="ECO:0000313" key="3">
    <source>
        <dbReference type="Proteomes" id="UP000676310"/>
    </source>
</evidence>
<dbReference type="InterPro" id="IPR001155">
    <property type="entry name" value="OxRdtase_FMN_N"/>
</dbReference>
<dbReference type="PANTHER" id="PTHR22893">
    <property type="entry name" value="NADH OXIDOREDUCTASE-RELATED"/>
    <property type="match status" value="1"/>
</dbReference>
<dbReference type="RefSeq" id="XP_043170858.1">
    <property type="nucleotide sequence ID" value="XM_043314923.1"/>
</dbReference>
<dbReference type="GO" id="GO:0010181">
    <property type="term" value="F:FMN binding"/>
    <property type="evidence" value="ECO:0007669"/>
    <property type="project" value="InterPro"/>
</dbReference>
<dbReference type="CDD" id="cd02933">
    <property type="entry name" value="OYE_like_FMN"/>
    <property type="match status" value="1"/>
</dbReference>
<dbReference type="Pfam" id="PF00724">
    <property type="entry name" value="Oxidored_FMN"/>
    <property type="match status" value="1"/>
</dbReference>
<dbReference type="Gene3D" id="3.20.20.70">
    <property type="entry name" value="Aldolase class I"/>
    <property type="match status" value="1"/>
</dbReference>
<protein>
    <recommendedName>
        <fullName evidence="1">NADH:flavin oxidoreductase/NADH oxidase N-terminal domain-containing protein</fullName>
    </recommendedName>
</protein>
<evidence type="ECO:0000259" key="1">
    <source>
        <dbReference type="Pfam" id="PF00724"/>
    </source>
</evidence>
<dbReference type="Proteomes" id="UP000676310">
    <property type="component" value="Unassembled WGS sequence"/>
</dbReference>
<proteinExistence type="predicted"/>
<dbReference type="GeneID" id="67019279"/>
<comment type="caution">
    <text evidence="2">The sequence shown here is derived from an EMBL/GenBank/DDBJ whole genome shotgun (WGS) entry which is preliminary data.</text>
</comment>
<accession>A0A8J2IAY2</accession>